<evidence type="ECO:0000256" key="3">
    <source>
        <dbReference type="ARBA" id="ARBA00023315"/>
    </source>
</evidence>
<dbReference type="PROSITE" id="PS51186">
    <property type="entry name" value="GNAT"/>
    <property type="match status" value="1"/>
</dbReference>
<dbReference type="PANTHER" id="PTHR43617:SF31">
    <property type="entry name" value="MYCOTHIOL ACETYLTRANSFERASE"/>
    <property type="match status" value="1"/>
</dbReference>
<feature type="domain" description="N-acetyltransferase" evidence="5">
    <location>
        <begin position="23"/>
        <end position="173"/>
    </location>
</feature>
<dbReference type="InterPro" id="IPR000182">
    <property type="entry name" value="GNAT_dom"/>
</dbReference>
<dbReference type="EMBL" id="WJHE01000695">
    <property type="protein sequence ID" value="MST33705.1"/>
    <property type="molecule type" value="Genomic_DNA"/>
</dbReference>
<evidence type="ECO:0000259" key="5">
    <source>
        <dbReference type="PROSITE" id="PS51186"/>
    </source>
</evidence>
<comment type="caution">
    <text evidence="6">The sequence shown here is derived from an EMBL/GenBank/DDBJ whole genome shotgun (WGS) entry which is preliminary data.</text>
</comment>
<keyword evidence="7" id="KW-1185">Reference proteome</keyword>
<evidence type="ECO:0000313" key="7">
    <source>
        <dbReference type="Proteomes" id="UP000437736"/>
    </source>
</evidence>
<gene>
    <name evidence="6" type="primary">mshD</name>
    <name evidence="6" type="ORF">GHK86_13380</name>
</gene>
<proteinExistence type="predicted"/>
<evidence type="ECO:0000313" key="6">
    <source>
        <dbReference type="EMBL" id="MST33705.1"/>
    </source>
</evidence>
<dbReference type="Proteomes" id="UP000437736">
    <property type="component" value="Unassembled WGS sequence"/>
</dbReference>
<dbReference type="Gene3D" id="3.40.630.30">
    <property type="match status" value="1"/>
</dbReference>
<evidence type="ECO:0000256" key="4">
    <source>
        <dbReference type="NCBIfam" id="TIGR03448"/>
    </source>
</evidence>
<dbReference type="InterPro" id="IPR016181">
    <property type="entry name" value="Acyl_CoA_acyltransferase"/>
</dbReference>
<organism evidence="6 7">
    <name type="scientific">Acidiferrimicrobium australe</name>
    <dbReference type="NCBI Taxonomy" id="2664430"/>
    <lineage>
        <taxon>Bacteria</taxon>
        <taxon>Bacillati</taxon>
        <taxon>Actinomycetota</taxon>
        <taxon>Acidimicrobiia</taxon>
        <taxon>Acidimicrobiales</taxon>
        <taxon>Acidimicrobiaceae</taxon>
        <taxon>Acidiferrimicrobium</taxon>
    </lineage>
</organism>
<dbReference type="GO" id="GO:0035447">
    <property type="term" value="F:mycothiol synthase activity"/>
    <property type="evidence" value="ECO:0007669"/>
    <property type="project" value="UniProtKB-EC"/>
</dbReference>
<dbReference type="EC" id="2.3.1.189" evidence="4"/>
<reference evidence="6 7" key="1">
    <citation type="submission" date="2019-11" db="EMBL/GenBank/DDBJ databases">
        <title>Acidiferrimicrobium australis gen. nov., sp. nov., an acidophilic and obligately heterotrophic, member of the Actinobacteria that catalyses dissimilatory oxido- reduction of iron isolated from metal-rich acidic water in Chile.</title>
        <authorList>
            <person name="Gonzalez D."/>
            <person name="Huber K."/>
            <person name="Hedrich S."/>
            <person name="Rojas-Villalobos C."/>
            <person name="Quatrini R."/>
            <person name="Dinamarca M.A."/>
            <person name="Schwarz A."/>
            <person name="Canales C."/>
            <person name="Nancucheo I."/>
        </authorList>
    </citation>
    <scope>NUCLEOTIDE SEQUENCE [LARGE SCALE GENOMIC DNA]</scope>
    <source>
        <strain evidence="6 7">USS-CCA1</strain>
    </source>
</reference>
<sequence>GRALYQMRRRLPVEPELVLQPLPPTRAFVPGRDEEEWLEVNNRAFEWHPEQGGWDLATLKEREAAPWFDPEGFRIYEEAGRIAGFCWTKVHVDHDPPLGEIYVIAVDPQATRRGLGRGLTLAGLDHLARRGLQTGMLYVDATNTRAVKLYVDLGFVVNHIDQAYVGDIAPVGR</sequence>
<evidence type="ECO:0000256" key="2">
    <source>
        <dbReference type="ARBA" id="ARBA00022737"/>
    </source>
</evidence>
<dbReference type="Pfam" id="PF00583">
    <property type="entry name" value="Acetyltransf_1"/>
    <property type="match status" value="1"/>
</dbReference>
<dbReference type="PANTHER" id="PTHR43617">
    <property type="entry name" value="L-AMINO ACID N-ACETYLTRANSFERASE"/>
    <property type="match status" value="1"/>
</dbReference>
<keyword evidence="3 6" id="KW-0012">Acyltransferase</keyword>
<dbReference type="NCBIfam" id="TIGR03448">
    <property type="entry name" value="mycothiol_MshD"/>
    <property type="match status" value="1"/>
</dbReference>
<name>A0ABW9QV12_9ACTN</name>
<keyword evidence="2" id="KW-0677">Repeat</keyword>
<dbReference type="CDD" id="cd04301">
    <property type="entry name" value="NAT_SF"/>
    <property type="match status" value="1"/>
</dbReference>
<dbReference type="InterPro" id="IPR017813">
    <property type="entry name" value="Mycothiol_AcTrfase"/>
</dbReference>
<protein>
    <recommendedName>
        <fullName evidence="4">Mycothiol synthase</fullName>
        <ecNumber evidence="4">2.3.1.189</ecNumber>
    </recommendedName>
</protein>
<keyword evidence="1 6" id="KW-0808">Transferase</keyword>
<accession>A0ABW9QV12</accession>
<evidence type="ECO:0000256" key="1">
    <source>
        <dbReference type="ARBA" id="ARBA00022679"/>
    </source>
</evidence>
<feature type="non-terminal residue" evidence="6">
    <location>
        <position position="1"/>
    </location>
</feature>
<dbReference type="SUPFAM" id="SSF55729">
    <property type="entry name" value="Acyl-CoA N-acyltransferases (Nat)"/>
    <property type="match status" value="1"/>
</dbReference>
<dbReference type="InterPro" id="IPR050276">
    <property type="entry name" value="MshD_Acetyltransferase"/>
</dbReference>